<dbReference type="AlphaFoldDB" id="A0A086J0E6"/>
<keyword evidence="3" id="KW-1185">Reference proteome</keyword>
<keyword evidence="1" id="KW-0472">Membrane</keyword>
<gene>
    <name evidence="2" type="ORF">NESG_01592</name>
</gene>
<evidence type="ECO:0000256" key="1">
    <source>
        <dbReference type="SAM" id="Phobius"/>
    </source>
</evidence>
<reference evidence="2 3" key="1">
    <citation type="journal article" date="2014" name="Genome Announc.">
        <title>Genome Sequence of the Microsporidian Species Nematocida sp1 Strain ERTm6 (ATCC PRA-372).</title>
        <authorList>
            <person name="Bakowski M.A."/>
            <person name="Priest M."/>
            <person name="Young S."/>
            <person name="Cuomo C.A."/>
            <person name="Troemel E.R."/>
        </authorList>
    </citation>
    <scope>NUCLEOTIDE SEQUENCE [LARGE SCALE GENOMIC DNA]</scope>
    <source>
        <strain evidence="2 3">ERTm6</strain>
    </source>
</reference>
<comment type="caution">
    <text evidence="2">The sequence shown here is derived from an EMBL/GenBank/DDBJ whole genome shotgun (WGS) entry which is preliminary data.</text>
</comment>
<evidence type="ECO:0000313" key="2">
    <source>
        <dbReference type="EMBL" id="KFG25614.1"/>
    </source>
</evidence>
<keyword evidence="1" id="KW-1133">Transmembrane helix</keyword>
<name>A0A086J0E6_NEMA1</name>
<dbReference type="EMBL" id="AKIJ01000004">
    <property type="protein sequence ID" value="KFG25614.1"/>
    <property type="molecule type" value="Genomic_DNA"/>
</dbReference>
<keyword evidence="1" id="KW-0812">Transmembrane</keyword>
<dbReference type="GeneID" id="77676565"/>
<proteinExistence type="predicted"/>
<feature type="transmembrane region" description="Helical" evidence="1">
    <location>
        <begin position="54"/>
        <end position="73"/>
    </location>
</feature>
<dbReference type="Proteomes" id="UP000054524">
    <property type="component" value="Unassembled WGS sequence"/>
</dbReference>
<feature type="transmembrane region" description="Helical" evidence="1">
    <location>
        <begin position="23"/>
        <end position="42"/>
    </location>
</feature>
<organism evidence="2 3">
    <name type="scientific">Nematocida ausubeli (strain ATCC PRA-371 / ERTm2)</name>
    <name type="common">Nematode killer fungus</name>
    <dbReference type="NCBI Taxonomy" id="1913371"/>
    <lineage>
        <taxon>Eukaryota</taxon>
        <taxon>Fungi</taxon>
        <taxon>Fungi incertae sedis</taxon>
        <taxon>Microsporidia</taxon>
        <taxon>Nematocida</taxon>
    </lineage>
</organism>
<accession>A0A086J0E6</accession>
<evidence type="ECO:0000313" key="3">
    <source>
        <dbReference type="Proteomes" id="UP000054524"/>
    </source>
</evidence>
<dbReference type="HOGENOM" id="CLU_685289_0_0_1"/>
<protein>
    <submittedName>
        <fullName evidence="2">Uncharacterized protein</fullName>
    </submittedName>
</protein>
<dbReference type="RefSeq" id="XP_052904169.1">
    <property type="nucleotide sequence ID" value="XM_053049219.1"/>
</dbReference>
<sequence>MFFPEICVYCCLNVNSIKHTDTMSYFLFAGFKVYMTYMVFTLMKLTRHGYREKIFLGGLLFTVLSSSYCTGIRDVERKIADLAIYTVFIAPASWDSILFQAYIQKRSSKSAIEQSKLVIQENVEQLKKILKESVADTSFKFSLKRLFNKYKNTHLTNFPDRNQFFAGDENTAQAGDMQRVAVEAKLEILDKISKSEQMILVENIKKILFLMGQRTEKKEIWSTYSNVIEKTMQAMGSTNSVKITLDNTAQQFYTEIRQLLLDRKINQHVFDLEKARFNLGGAIYSPGLLIDIAGKLTTEDKDKFVVSLVNSLLQPLIQLKAKVDGSTPENIKEEVIKYLQSVTNSVDVYFLKKEIAESQELRSESICRRIDQLSDKKKVSQKIDQVQMKNTKRMIATLQEANTSLFKDFIIIDREIVSKYTEYIRTGGGDNKLKEELESTFNLF</sequence>